<dbReference type="SUPFAM" id="SSF52821">
    <property type="entry name" value="Rhodanese/Cell cycle control phosphatase"/>
    <property type="match status" value="1"/>
</dbReference>
<dbReference type="CDD" id="cd00158">
    <property type="entry name" value="RHOD"/>
    <property type="match status" value="1"/>
</dbReference>
<dbReference type="InterPro" id="IPR050229">
    <property type="entry name" value="GlpE_sulfurtransferase"/>
</dbReference>
<reference evidence="2" key="1">
    <citation type="journal article" date="2015" name="Nature">
        <title>Complex archaea that bridge the gap between prokaryotes and eukaryotes.</title>
        <authorList>
            <person name="Spang A."/>
            <person name="Saw J.H."/>
            <person name="Jorgensen S.L."/>
            <person name="Zaremba-Niedzwiedzka K."/>
            <person name="Martijn J."/>
            <person name="Lind A.E."/>
            <person name="van Eijk R."/>
            <person name="Schleper C."/>
            <person name="Guy L."/>
            <person name="Ettema T.J."/>
        </authorList>
    </citation>
    <scope>NUCLEOTIDE SEQUENCE</scope>
</reference>
<dbReference type="Pfam" id="PF00581">
    <property type="entry name" value="Rhodanese"/>
    <property type="match status" value="1"/>
</dbReference>
<dbReference type="PROSITE" id="PS00380">
    <property type="entry name" value="RHODANESE_1"/>
    <property type="match status" value="1"/>
</dbReference>
<organism evidence="2">
    <name type="scientific">marine sediment metagenome</name>
    <dbReference type="NCBI Taxonomy" id="412755"/>
    <lineage>
        <taxon>unclassified sequences</taxon>
        <taxon>metagenomes</taxon>
        <taxon>ecological metagenomes</taxon>
    </lineage>
</organism>
<feature type="domain" description="Rhodanese" evidence="1">
    <location>
        <begin position="20"/>
        <end position="108"/>
    </location>
</feature>
<name>A0A0F9YGQ8_9ZZZZ</name>
<dbReference type="PANTHER" id="PTHR43031:SF7">
    <property type="entry name" value="NITRIC OXIDE REDUCTASE FLRD-NAD(+) REDUCTASE"/>
    <property type="match status" value="1"/>
</dbReference>
<dbReference type="AlphaFoldDB" id="A0A0F9YGQ8"/>
<evidence type="ECO:0000313" key="2">
    <source>
        <dbReference type="EMBL" id="KKO11447.1"/>
    </source>
</evidence>
<accession>A0A0F9YGQ8</accession>
<proteinExistence type="predicted"/>
<dbReference type="PROSITE" id="PS50206">
    <property type="entry name" value="RHODANESE_3"/>
    <property type="match status" value="1"/>
</dbReference>
<dbReference type="EMBL" id="LAZR01000003">
    <property type="protein sequence ID" value="KKO11447.1"/>
    <property type="molecule type" value="Genomic_DNA"/>
</dbReference>
<dbReference type="InterPro" id="IPR001763">
    <property type="entry name" value="Rhodanese-like_dom"/>
</dbReference>
<dbReference type="InterPro" id="IPR036873">
    <property type="entry name" value="Rhodanese-like_dom_sf"/>
</dbReference>
<dbReference type="InterPro" id="IPR001307">
    <property type="entry name" value="Thiosulphate_STrfase_CS"/>
</dbReference>
<dbReference type="Gene3D" id="3.40.250.10">
    <property type="entry name" value="Rhodanese-like domain"/>
    <property type="match status" value="1"/>
</dbReference>
<dbReference type="PANTHER" id="PTHR43031">
    <property type="entry name" value="FAD-DEPENDENT OXIDOREDUCTASE"/>
    <property type="match status" value="1"/>
</dbReference>
<evidence type="ECO:0000259" key="1">
    <source>
        <dbReference type="PROSITE" id="PS50206"/>
    </source>
</evidence>
<protein>
    <recommendedName>
        <fullName evidence="1">Rhodanese domain-containing protein</fullName>
    </recommendedName>
</protein>
<comment type="caution">
    <text evidence="2">The sequence shown here is derived from an EMBL/GenBank/DDBJ whole genome shotgun (WGS) entry which is preliminary data.</text>
</comment>
<dbReference type="SMART" id="SM00450">
    <property type="entry name" value="RHOD"/>
    <property type="match status" value="1"/>
</dbReference>
<sequence length="115" mass="13263">MRTITRDELQELLREELPPLILDVLPLENFHKQHLPGALNVPFDEHFDERVRAMVSDMRRRLVVVCQTLDCTLSEEAARRLDELGYEDVLDYAEGMTDWLDAGLPVEGERVASQT</sequence>
<dbReference type="GO" id="GO:0004792">
    <property type="term" value="F:thiosulfate-cyanide sulfurtransferase activity"/>
    <property type="evidence" value="ECO:0007669"/>
    <property type="project" value="InterPro"/>
</dbReference>
<gene>
    <name evidence="2" type="ORF">LCGC14_0019280</name>
</gene>